<organism evidence="3 4">
    <name type="scientific">Nonomuraea turkmeniaca</name>
    <dbReference type="NCBI Taxonomy" id="103838"/>
    <lineage>
        <taxon>Bacteria</taxon>
        <taxon>Bacillati</taxon>
        <taxon>Actinomycetota</taxon>
        <taxon>Actinomycetes</taxon>
        <taxon>Streptosporangiales</taxon>
        <taxon>Streptosporangiaceae</taxon>
        <taxon>Nonomuraea</taxon>
    </lineage>
</organism>
<evidence type="ECO:0000313" key="4">
    <source>
        <dbReference type="Proteomes" id="UP000309128"/>
    </source>
</evidence>
<proteinExistence type="predicted"/>
<name>A0A5S4FX39_9ACTN</name>
<dbReference type="CDD" id="cd08267">
    <property type="entry name" value="MDR1"/>
    <property type="match status" value="1"/>
</dbReference>
<dbReference type="AlphaFoldDB" id="A0A5S4FX39"/>
<dbReference type="OrthoDB" id="3727682at2"/>
<accession>A0A5S4FX39</accession>
<dbReference type="GO" id="GO:0016491">
    <property type="term" value="F:oxidoreductase activity"/>
    <property type="evidence" value="ECO:0007669"/>
    <property type="project" value="UniProtKB-KW"/>
</dbReference>
<dbReference type="Gene3D" id="3.40.50.720">
    <property type="entry name" value="NAD(P)-binding Rossmann-like Domain"/>
    <property type="match status" value="1"/>
</dbReference>
<gene>
    <name evidence="3" type="ORF">ETD86_01375</name>
</gene>
<keyword evidence="1" id="KW-0560">Oxidoreductase</keyword>
<dbReference type="InterPro" id="IPR036291">
    <property type="entry name" value="NAD(P)-bd_dom_sf"/>
</dbReference>
<dbReference type="SMART" id="SM00829">
    <property type="entry name" value="PKS_ER"/>
    <property type="match status" value="1"/>
</dbReference>
<dbReference type="InterPro" id="IPR011032">
    <property type="entry name" value="GroES-like_sf"/>
</dbReference>
<dbReference type="InterPro" id="IPR013154">
    <property type="entry name" value="ADH-like_N"/>
</dbReference>
<dbReference type="Pfam" id="PF08240">
    <property type="entry name" value="ADH_N"/>
    <property type="match status" value="1"/>
</dbReference>
<keyword evidence="4" id="KW-1185">Reference proteome</keyword>
<comment type="caution">
    <text evidence="3">The sequence shown here is derived from an EMBL/GenBank/DDBJ whole genome shotgun (WGS) entry which is preliminary data.</text>
</comment>
<dbReference type="Gene3D" id="3.90.180.10">
    <property type="entry name" value="Medium-chain alcohol dehydrogenases, catalytic domain"/>
    <property type="match status" value="1"/>
</dbReference>
<dbReference type="Pfam" id="PF13602">
    <property type="entry name" value="ADH_zinc_N_2"/>
    <property type="match status" value="1"/>
</dbReference>
<evidence type="ECO:0000259" key="2">
    <source>
        <dbReference type="SMART" id="SM00829"/>
    </source>
</evidence>
<dbReference type="PANTHER" id="PTHR11695">
    <property type="entry name" value="ALCOHOL DEHYDROGENASE RELATED"/>
    <property type="match status" value="1"/>
</dbReference>
<dbReference type="EMBL" id="VCKY01000003">
    <property type="protein sequence ID" value="TMR25273.1"/>
    <property type="molecule type" value="Genomic_DNA"/>
</dbReference>
<protein>
    <submittedName>
        <fullName evidence="3">NAD(P)-dependent alcohol dehydrogenase</fullName>
    </submittedName>
</protein>
<dbReference type="SUPFAM" id="SSF50129">
    <property type="entry name" value="GroES-like"/>
    <property type="match status" value="1"/>
</dbReference>
<dbReference type="InterPro" id="IPR002364">
    <property type="entry name" value="Quin_OxRdtase/zeta-crystal_CS"/>
</dbReference>
<dbReference type="Proteomes" id="UP000309128">
    <property type="component" value="Unassembled WGS sequence"/>
</dbReference>
<reference evidence="3 4" key="1">
    <citation type="submission" date="2019-05" db="EMBL/GenBank/DDBJ databases">
        <title>Draft genome sequence of Nonomuraea turkmeniaca DSM 43926.</title>
        <authorList>
            <person name="Saricaoglu S."/>
            <person name="Isik K."/>
        </authorList>
    </citation>
    <scope>NUCLEOTIDE SEQUENCE [LARGE SCALE GENOMIC DNA]</scope>
    <source>
        <strain evidence="3 4">DSM 43926</strain>
    </source>
</reference>
<feature type="domain" description="Enoyl reductase (ER)" evidence="2">
    <location>
        <begin position="10"/>
        <end position="328"/>
    </location>
</feature>
<sequence length="332" mass="35602">MKAYVLHSYGPPAALQLVDVDRPEPGPGEVLVRVRATSVQPYDWHGMRGEPYVARVMPGGLGLRKPAIPILGADVAGEVAAVGKDVTEFAPGDEVFAMSKQGGFGEYVRVRAEELVPKPRNLSFEQAAAVPMAANTALLAVRDQGRLQPGQRVLVNGASGGVGTFAVQLAKAFGGHVTGVCSSRNVDLVRSLGTDEVVDYTKEDFTRLGRRFDLVVDNAGSRRASDYRRILKPRGVHVLVGGPGGRWFKPAGRMFATLAAGPFLPHKVARADVVACTAEENRRNLVTLTELIEDGQVSPVIDRQYPFEEIPAAVRYQEEGRAPGKVVVTVAA</sequence>
<dbReference type="RefSeq" id="WP_138664220.1">
    <property type="nucleotide sequence ID" value="NZ_VCKY01000003.1"/>
</dbReference>
<dbReference type="InterPro" id="IPR020843">
    <property type="entry name" value="ER"/>
</dbReference>
<evidence type="ECO:0000256" key="1">
    <source>
        <dbReference type="ARBA" id="ARBA00023002"/>
    </source>
</evidence>
<dbReference type="InterPro" id="IPR050700">
    <property type="entry name" value="YIM1/Zinc_Alcohol_DH_Fams"/>
</dbReference>
<evidence type="ECO:0000313" key="3">
    <source>
        <dbReference type="EMBL" id="TMR25273.1"/>
    </source>
</evidence>
<dbReference type="GO" id="GO:0008270">
    <property type="term" value="F:zinc ion binding"/>
    <property type="evidence" value="ECO:0007669"/>
    <property type="project" value="InterPro"/>
</dbReference>
<dbReference type="PANTHER" id="PTHR11695:SF294">
    <property type="entry name" value="RETICULON-4-INTERACTING PROTEIN 1, MITOCHONDRIAL"/>
    <property type="match status" value="1"/>
</dbReference>
<dbReference type="PROSITE" id="PS01162">
    <property type="entry name" value="QOR_ZETA_CRYSTAL"/>
    <property type="match status" value="1"/>
</dbReference>
<dbReference type="SUPFAM" id="SSF51735">
    <property type="entry name" value="NAD(P)-binding Rossmann-fold domains"/>
    <property type="match status" value="1"/>
</dbReference>